<dbReference type="Gene3D" id="3.10.620.30">
    <property type="match status" value="1"/>
</dbReference>
<name>A0A7V5HZD3_UNCAE</name>
<dbReference type="SUPFAM" id="SSF54001">
    <property type="entry name" value="Cysteine proteinases"/>
    <property type="match status" value="1"/>
</dbReference>
<dbReference type="InterPro" id="IPR019734">
    <property type="entry name" value="TPR_rpt"/>
</dbReference>
<dbReference type="Gene3D" id="1.25.40.10">
    <property type="entry name" value="Tetratricopeptide repeat domain"/>
    <property type="match status" value="2"/>
</dbReference>
<dbReference type="Pfam" id="PF13181">
    <property type="entry name" value="TPR_8"/>
    <property type="match status" value="1"/>
</dbReference>
<protein>
    <submittedName>
        <fullName evidence="6">DUF3857 domain-containing protein</fullName>
    </submittedName>
</protein>
<dbReference type="SUPFAM" id="SSF48452">
    <property type="entry name" value="TPR-like"/>
    <property type="match status" value="1"/>
</dbReference>
<feature type="repeat" description="TPR" evidence="3">
    <location>
        <begin position="25"/>
        <end position="58"/>
    </location>
</feature>
<accession>A0A7V5HZD3</accession>
<gene>
    <name evidence="6" type="ORF">ENL39_04520</name>
</gene>
<dbReference type="PROSITE" id="PS50005">
    <property type="entry name" value="TPR"/>
    <property type="match status" value="3"/>
</dbReference>
<evidence type="ECO:0000256" key="3">
    <source>
        <dbReference type="PROSITE-ProRule" id="PRU00339"/>
    </source>
</evidence>
<dbReference type="InterPro" id="IPR002931">
    <property type="entry name" value="Transglutaminase-like"/>
</dbReference>
<sequence>MKKSYQIIASMLFVLSLLLYPGVKAKAGIEEARAYINQGKFNEAVEELEKIISFNPTSGEAHLLLARIYSKKAKLFLEKAIKEYTEAFADKKTNFDARKELSQLLIETGEYKKAISVLSPLEKEGFPEFEILKLLGIAYFKEGRLTDALLRLEKAQKLNPDDSELLFYLARTYEEKKLFDEALTSYNRIILLGEDKSLSEAAKERIKHINQERAGLTVEGIEDEEVKKLVLTSPGVEEYPEAGAIILLNEHEYLIKKDNTMVENIHGLIKILNVRGREKYGEINIDYDSTYQTVNVEIARTIKPDGSIVEVGKKDIKDIDRWAGFPLYSNAKVKVISMPEVVEGSVIEYKASIFTSKLINEDDFEFRFGIRYFEPCLHHRLRVILPRERKINIHYVRINREPEIKQKGDFLVYEWKIDNVPEIISEPNMPPWADISPFIMVSSFKSWEEFSSWWRNLSRGQAEPTPEIKDAVKKITQGKLTLREKARAIYNWVVTNIRYVGLEFGIAGFKPHSAQEVFNNKYGDCKDKATLLIAMYKAAGIPAFYALVGTREMGKLEKEIPMSQFNHAIVVAKIGDELIWLDPTCEVASFGEIPGDDQEKLALVFFEDKAKFLRVPLKNPEENAIKTSMLININPDRSINVKMNIKTFGQSEMQMRSFKYLKPARRKQIVEDWINSIAPGAKLKEFKFTNLDDLDIPVELDIEFSAPDYLKKAGDVLLFSIPGIQIDAGLVGKEKRNYPVVFSTTYLSIDKAEVLLPSQFQVQFLPEEIELKLPYIYFRSEYKSEDRKIFYEGILKRNTTGIEVYEYKSFKEFMEKASRKSQEKIILREKI</sequence>
<feature type="domain" description="Transglutaminase-like" evidence="4">
    <location>
        <begin position="471"/>
        <end position="551"/>
    </location>
</feature>
<dbReference type="AlphaFoldDB" id="A0A7V5HZD3"/>
<evidence type="ECO:0000313" key="6">
    <source>
        <dbReference type="EMBL" id="HHF98733.1"/>
    </source>
</evidence>
<feature type="repeat" description="TPR" evidence="3">
    <location>
        <begin position="129"/>
        <end position="162"/>
    </location>
</feature>
<proteinExistence type="predicted"/>
<dbReference type="InterPro" id="IPR038765">
    <property type="entry name" value="Papain-like_cys_pep_sf"/>
</dbReference>
<evidence type="ECO:0000256" key="1">
    <source>
        <dbReference type="ARBA" id="ARBA00022737"/>
    </source>
</evidence>
<comment type="caution">
    <text evidence="6">The sequence shown here is derived from an EMBL/GenBank/DDBJ whole genome shotgun (WGS) entry which is preliminary data.</text>
</comment>
<keyword evidence="1" id="KW-0677">Repeat</keyword>
<dbReference type="InterPro" id="IPR024618">
    <property type="entry name" value="DUF3857"/>
</dbReference>
<dbReference type="InterPro" id="IPR051012">
    <property type="entry name" value="CellSynth/LPSAsmb/PSIAsmb"/>
</dbReference>
<evidence type="ECO:0000259" key="4">
    <source>
        <dbReference type="Pfam" id="PF01841"/>
    </source>
</evidence>
<dbReference type="Gene3D" id="2.60.40.3140">
    <property type="match status" value="1"/>
</dbReference>
<feature type="domain" description="DUF3857" evidence="5">
    <location>
        <begin position="258"/>
        <end position="423"/>
    </location>
</feature>
<dbReference type="EMBL" id="DRTT01000127">
    <property type="protein sequence ID" value="HHF98733.1"/>
    <property type="molecule type" value="Genomic_DNA"/>
</dbReference>
<organism evidence="6">
    <name type="scientific">Aerophobetes bacterium</name>
    <dbReference type="NCBI Taxonomy" id="2030807"/>
    <lineage>
        <taxon>Bacteria</taxon>
        <taxon>Candidatus Aerophobota</taxon>
    </lineage>
</organism>
<dbReference type="PANTHER" id="PTHR45586">
    <property type="entry name" value="TPR REPEAT-CONTAINING PROTEIN PA4667"/>
    <property type="match status" value="1"/>
</dbReference>
<dbReference type="PANTHER" id="PTHR45586:SF14">
    <property type="entry name" value="TETRATRICOPEPTIDE TPR_2 REPEAT PROTEIN"/>
    <property type="match status" value="1"/>
</dbReference>
<keyword evidence="2 3" id="KW-0802">TPR repeat</keyword>
<dbReference type="Proteomes" id="UP000886070">
    <property type="component" value="Unassembled WGS sequence"/>
</dbReference>
<feature type="repeat" description="TPR" evidence="3">
    <location>
        <begin position="163"/>
        <end position="196"/>
    </location>
</feature>
<dbReference type="Pfam" id="PF13432">
    <property type="entry name" value="TPR_16"/>
    <property type="match status" value="1"/>
</dbReference>
<dbReference type="Pfam" id="PF01841">
    <property type="entry name" value="Transglut_core"/>
    <property type="match status" value="1"/>
</dbReference>
<dbReference type="Gene3D" id="2.60.120.1130">
    <property type="match status" value="1"/>
</dbReference>
<dbReference type="Pfam" id="PF12969">
    <property type="entry name" value="DUF3857"/>
    <property type="match status" value="1"/>
</dbReference>
<dbReference type="InterPro" id="IPR011990">
    <property type="entry name" value="TPR-like_helical_dom_sf"/>
</dbReference>
<dbReference type="SMART" id="SM00028">
    <property type="entry name" value="TPR"/>
    <property type="match status" value="3"/>
</dbReference>
<evidence type="ECO:0000256" key="2">
    <source>
        <dbReference type="ARBA" id="ARBA00022803"/>
    </source>
</evidence>
<evidence type="ECO:0000259" key="5">
    <source>
        <dbReference type="Pfam" id="PF12969"/>
    </source>
</evidence>
<reference evidence="6" key="1">
    <citation type="journal article" date="2020" name="mSystems">
        <title>Genome- and Community-Level Interaction Insights into Carbon Utilization and Element Cycling Functions of Hydrothermarchaeota in Hydrothermal Sediment.</title>
        <authorList>
            <person name="Zhou Z."/>
            <person name="Liu Y."/>
            <person name="Xu W."/>
            <person name="Pan J."/>
            <person name="Luo Z.H."/>
            <person name="Li M."/>
        </authorList>
    </citation>
    <scope>NUCLEOTIDE SEQUENCE [LARGE SCALE GENOMIC DNA]</scope>
    <source>
        <strain evidence="6">HyVt-92</strain>
    </source>
</reference>